<sequence length="184" mass="21121">MEFVWWYRVFSWAGWGLLATWVVWGVLRLGVVAVVLPYVPRQYFWGMLGVAVFCLLAKGRVRARLFVRLFAEGRPGSGTITRLKYRGRWGSGEGEPEYHWFDLWLRVVPAADSGRDSFDAFTTQRVKLQHRDLLAEGVTLPVAYDPPTGITVLVIGESIEDFGTRTLRRIGRIRRNNRRAAAHR</sequence>
<keyword evidence="1" id="KW-1133">Transmembrane helix</keyword>
<evidence type="ECO:0000313" key="2">
    <source>
        <dbReference type="EMBL" id="TWJ06444.1"/>
    </source>
</evidence>
<dbReference type="AlphaFoldDB" id="A0A562ULF5"/>
<keyword evidence="1" id="KW-0472">Membrane</keyword>
<comment type="caution">
    <text evidence="2">The sequence shown here is derived from an EMBL/GenBank/DDBJ whole genome shotgun (WGS) entry which is preliminary data.</text>
</comment>
<dbReference type="OrthoDB" id="9904880at2"/>
<accession>A0A562ULF5</accession>
<dbReference type="Proteomes" id="UP000321617">
    <property type="component" value="Unassembled WGS sequence"/>
</dbReference>
<organism evidence="2 3">
    <name type="scientific">Stackebrandtia albiflava</name>
    <dbReference type="NCBI Taxonomy" id="406432"/>
    <lineage>
        <taxon>Bacteria</taxon>
        <taxon>Bacillati</taxon>
        <taxon>Actinomycetota</taxon>
        <taxon>Actinomycetes</taxon>
        <taxon>Glycomycetales</taxon>
        <taxon>Glycomycetaceae</taxon>
        <taxon>Stackebrandtia</taxon>
    </lineage>
</organism>
<proteinExistence type="predicted"/>
<gene>
    <name evidence="2" type="ORF">LX16_5180</name>
</gene>
<dbReference type="EMBL" id="VLLL01000012">
    <property type="protein sequence ID" value="TWJ06444.1"/>
    <property type="molecule type" value="Genomic_DNA"/>
</dbReference>
<evidence type="ECO:0000313" key="3">
    <source>
        <dbReference type="Proteomes" id="UP000321617"/>
    </source>
</evidence>
<protein>
    <submittedName>
        <fullName evidence="2">Uncharacterized protein</fullName>
    </submittedName>
</protein>
<keyword evidence="3" id="KW-1185">Reference proteome</keyword>
<keyword evidence="1" id="KW-0812">Transmembrane</keyword>
<reference evidence="2 3" key="1">
    <citation type="journal article" date="2013" name="Stand. Genomic Sci.">
        <title>Genomic Encyclopedia of Type Strains, Phase I: The one thousand microbial genomes (KMG-I) project.</title>
        <authorList>
            <person name="Kyrpides N.C."/>
            <person name="Woyke T."/>
            <person name="Eisen J.A."/>
            <person name="Garrity G."/>
            <person name="Lilburn T.G."/>
            <person name="Beck B.J."/>
            <person name="Whitman W.B."/>
            <person name="Hugenholtz P."/>
            <person name="Klenk H.P."/>
        </authorList>
    </citation>
    <scope>NUCLEOTIDE SEQUENCE [LARGE SCALE GENOMIC DNA]</scope>
    <source>
        <strain evidence="2 3">DSM 45044</strain>
    </source>
</reference>
<feature type="transmembrane region" description="Helical" evidence="1">
    <location>
        <begin position="12"/>
        <end position="36"/>
    </location>
</feature>
<dbReference type="RefSeq" id="WP_147144525.1">
    <property type="nucleotide sequence ID" value="NZ_BAABIJ010000002.1"/>
</dbReference>
<feature type="transmembrane region" description="Helical" evidence="1">
    <location>
        <begin position="42"/>
        <end position="59"/>
    </location>
</feature>
<evidence type="ECO:0000256" key="1">
    <source>
        <dbReference type="SAM" id="Phobius"/>
    </source>
</evidence>
<name>A0A562ULF5_9ACTN</name>